<dbReference type="Gene3D" id="3.40.50.1820">
    <property type="entry name" value="alpha/beta hydrolase"/>
    <property type="match status" value="2"/>
</dbReference>
<dbReference type="Pfam" id="PF02089">
    <property type="entry name" value="Palm_thioest"/>
    <property type="match status" value="2"/>
</dbReference>
<sequence length="220" mass="25037">MVWLKISLMLTFLSVCFSYKPIIYMHGIIAGPDEADSLKAFVSKFHPETKVISIDAFNHYESFQPMWKQVDGIKKIVQPILQANPDGVHLICFSQGGLVCRGLLSVLEHNVDTFIALSCPLAGQYGVYKKNFLRLKNLVLVGGPNDGVITPWQSSHFGYYNSNEAITEYKDQTFYKNDFFGLQTLDKEGKVHVHMIPGIKHTHWYSNQTVFECCIKPWLT</sequence>
<evidence type="ECO:0000256" key="6">
    <source>
        <dbReference type="ARBA" id="ARBA00023228"/>
    </source>
</evidence>
<evidence type="ECO:0000256" key="8">
    <source>
        <dbReference type="ARBA" id="ARBA00093223"/>
    </source>
</evidence>
<keyword evidence="4" id="KW-0378">Hydrolase</keyword>
<dbReference type="EMBL" id="JARBDR010000919">
    <property type="protein sequence ID" value="KAJ8300971.1"/>
    <property type="molecule type" value="Genomic_DNA"/>
</dbReference>
<dbReference type="InterPro" id="IPR029058">
    <property type="entry name" value="AB_hydrolase_fold"/>
</dbReference>
<evidence type="ECO:0000256" key="3">
    <source>
        <dbReference type="ARBA" id="ARBA00022729"/>
    </source>
</evidence>
<dbReference type="PANTHER" id="PTHR11247:SF27">
    <property type="entry name" value="LYSOSOMAL THIOESTERASE PPT2"/>
    <property type="match status" value="1"/>
</dbReference>
<evidence type="ECO:0000256" key="5">
    <source>
        <dbReference type="ARBA" id="ARBA00023180"/>
    </source>
</evidence>
<comment type="similarity">
    <text evidence="2">Belongs to the palmitoyl-protein thioesterase family.</text>
</comment>
<protein>
    <recommendedName>
        <fullName evidence="7">palmitoyl-CoA hydrolase</fullName>
        <ecNumber evidence="7">3.1.2.2</ecNumber>
    </recommendedName>
</protein>
<dbReference type="Proteomes" id="UP001217089">
    <property type="component" value="Unassembled WGS sequence"/>
</dbReference>
<comment type="subcellular location">
    <subcellularLocation>
        <location evidence="1">Lysosome</location>
    </subcellularLocation>
</comment>
<dbReference type="PANTHER" id="PTHR11247">
    <property type="entry name" value="PALMITOYL-PROTEIN THIOESTERASE/DOLICHYLDIPHOSPHATASE 1"/>
    <property type="match status" value="1"/>
</dbReference>
<keyword evidence="5" id="KW-0325">Glycoprotein</keyword>
<comment type="catalytic activity">
    <reaction evidence="8">
        <text>S-hexadecanoyl-N-acetylcysteamine + H2O = N-acetylcysteamine + hexadecanoate + H(+)</text>
        <dbReference type="Rhea" id="RHEA:84099"/>
        <dbReference type="ChEBI" id="CHEBI:7896"/>
        <dbReference type="ChEBI" id="CHEBI:15377"/>
        <dbReference type="ChEBI" id="CHEBI:15378"/>
        <dbReference type="ChEBI" id="CHEBI:74410"/>
        <dbReference type="ChEBI" id="CHEBI:233601"/>
    </reaction>
</comment>
<organism evidence="11 12">
    <name type="scientific">Tegillarca granosa</name>
    <name type="common">Malaysian cockle</name>
    <name type="synonym">Anadara granosa</name>
    <dbReference type="NCBI Taxonomy" id="220873"/>
    <lineage>
        <taxon>Eukaryota</taxon>
        <taxon>Metazoa</taxon>
        <taxon>Spiralia</taxon>
        <taxon>Lophotrochozoa</taxon>
        <taxon>Mollusca</taxon>
        <taxon>Bivalvia</taxon>
        <taxon>Autobranchia</taxon>
        <taxon>Pteriomorphia</taxon>
        <taxon>Arcoida</taxon>
        <taxon>Arcoidea</taxon>
        <taxon>Arcidae</taxon>
        <taxon>Tegillarca</taxon>
    </lineage>
</organism>
<proteinExistence type="inferred from homology"/>
<comment type="caution">
    <text evidence="11">The sequence shown here is derived from an EMBL/GenBank/DDBJ whole genome shotgun (WGS) entry which is preliminary data.</text>
</comment>
<reference evidence="11 12" key="1">
    <citation type="submission" date="2022-12" db="EMBL/GenBank/DDBJ databases">
        <title>Chromosome-level genome of Tegillarca granosa.</title>
        <authorList>
            <person name="Kim J."/>
        </authorList>
    </citation>
    <scope>NUCLEOTIDE SEQUENCE [LARGE SCALE GENOMIC DNA]</scope>
    <source>
        <strain evidence="11">Teg-2019</strain>
        <tissue evidence="11">Adductor muscle</tissue>
    </source>
</reference>
<evidence type="ECO:0000256" key="2">
    <source>
        <dbReference type="ARBA" id="ARBA00010758"/>
    </source>
</evidence>
<evidence type="ECO:0000256" key="10">
    <source>
        <dbReference type="SAM" id="SignalP"/>
    </source>
</evidence>
<evidence type="ECO:0000256" key="9">
    <source>
        <dbReference type="ARBA" id="ARBA00093353"/>
    </source>
</evidence>
<keyword evidence="6" id="KW-0458">Lysosome</keyword>
<name>A0ABQ9EAY2_TEGGR</name>
<accession>A0ABQ9EAY2</accession>
<dbReference type="SUPFAM" id="SSF53474">
    <property type="entry name" value="alpha/beta-Hydrolases"/>
    <property type="match status" value="1"/>
</dbReference>
<feature type="chain" id="PRO_5046693392" description="palmitoyl-CoA hydrolase" evidence="10">
    <location>
        <begin position="19"/>
        <end position="220"/>
    </location>
</feature>
<keyword evidence="12" id="KW-1185">Reference proteome</keyword>
<keyword evidence="3 10" id="KW-0732">Signal</keyword>
<evidence type="ECO:0000256" key="4">
    <source>
        <dbReference type="ARBA" id="ARBA00022801"/>
    </source>
</evidence>
<evidence type="ECO:0000313" key="12">
    <source>
        <dbReference type="Proteomes" id="UP001217089"/>
    </source>
</evidence>
<evidence type="ECO:0000313" key="11">
    <source>
        <dbReference type="EMBL" id="KAJ8300971.1"/>
    </source>
</evidence>
<evidence type="ECO:0000256" key="1">
    <source>
        <dbReference type="ARBA" id="ARBA00004371"/>
    </source>
</evidence>
<gene>
    <name evidence="11" type="ORF">KUTeg_022490</name>
</gene>
<evidence type="ECO:0000256" key="7">
    <source>
        <dbReference type="ARBA" id="ARBA00038848"/>
    </source>
</evidence>
<comment type="function">
    <text evidence="9">Catalyzes the cleavage of thioester bonds from S-palmitoyl-CoA or S-palmitoyl-N-acetylcysteamine (unbranched structures) but does not have activity against palmitoylcysteine or palmitoylated proteins, branched structures or bulky head groups. Conversely, hydrolyzes both long and short chain fatty acyl-CoA substrate.</text>
</comment>
<dbReference type="EC" id="3.1.2.2" evidence="7"/>
<feature type="signal peptide" evidence="10">
    <location>
        <begin position="1"/>
        <end position="18"/>
    </location>
</feature>